<name>A0AAN9HYZ6_CROPI</name>
<dbReference type="EMBL" id="JAYWIO010000005">
    <property type="protein sequence ID" value="KAK7259477.1"/>
    <property type="molecule type" value="Genomic_DNA"/>
</dbReference>
<dbReference type="Proteomes" id="UP001372338">
    <property type="component" value="Unassembled WGS sequence"/>
</dbReference>
<reference evidence="1 2" key="1">
    <citation type="submission" date="2024-01" db="EMBL/GenBank/DDBJ databases">
        <title>The genomes of 5 underutilized Papilionoideae crops provide insights into root nodulation and disease resistanc.</title>
        <authorList>
            <person name="Yuan L."/>
        </authorList>
    </citation>
    <scope>NUCLEOTIDE SEQUENCE [LARGE SCALE GENOMIC DNA]</scope>
    <source>
        <strain evidence="1">ZHUSHIDOU_FW_LH</strain>
        <tissue evidence="1">Leaf</tissue>
    </source>
</reference>
<dbReference type="AlphaFoldDB" id="A0AAN9HYZ6"/>
<proteinExistence type="predicted"/>
<comment type="caution">
    <text evidence="1">The sequence shown here is derived from an EMBL/GenBank/DDBJ whole genome shotgun (WGS) entry which is preliminary data.</text>
</comment>
<evidence type="ECO:0000313" key="2">
    <source>
        <dbReference type="Proteomes" id="UP001372338"/>
    </source>
</evidence>
<keyword evidence="2" id="KW-1185">Reference proteome</keyword>
<evidence type="ECO:0000313" key="1">
    <source>
        <dbReference type="EMBL" id="KAK7259477.1"/>
    </source>
</evidence>
<organism evidence="1 2">
    <name type="scientific">Crotalaria pallida</name>
    <name type="common">Smooth rattlebox</name>
    <name type="synonym">Crotalaria striata</name>
    <dbReference type="NCBI Taxonomy" id="3830"/>
    <lineage>
        <taxon>Eukaryota</taxon>
        <taxon>Viridiplantae</taxon>
        <taxon>Streptophyta</taxon>
        <taxon>Embryophyta</taxon>
        <taxon>Tracheophyta</taxon>
        <taxon>Spermatophyta</taxon>
        <taxon>Magnoliopsida</taxon>
        <taxon>eudicotyledons</taxon>
        <taxon>Gunneridae</taxon>
        <taxon>Pentapetalae</taxon>
        <taxon>rosids</taxon>
        <taxon>fabids</taxon>
        <taxon>Fabales</taxon>
        <taxon>Fabaceae</taxon>
        <taxon>Papilionoideae</taxon>
        <taxon>50 kb inversion clade</taxon>
        <taxon>genistoids sensu lato</taxon>
        <taxon>core genistoids</taxon>
        <taxon>Crotalarieae</taxon>
        <taxon>Crotalaria</taxon>
    </lineage>
</organism>
<accession>A0AAN9HYZ6</accession>
<protein>
    <submittedName>
        <fullName evidence="1">Uncharacterized protein</fullName>
    </submittedName>
</protein>
<gene>
    <name evidence="1" type="ORF">RIF29_25085</name>
</gene>
<sequence>MLAPMPETKTKSFVNKQVSPTMNARAFEQSSNGTPETQMRKKLFNSEKNAKSCDFYLNPRHLGRCDELEKYSESSNRKLSSSVYGVWVAKWMIECDHKYGYDKIVVGYEIRLRVAIDLILHRYNKVKDLVIQDRKILCLLSCRYTLPAPSSPIS</sequence>